<reference evidence="2 3" key="1">
    <citation type="submission" date="2020-01" db="EMBL/GenBank/DDBJ databases">
        <authorList>
            <person name="Gupta K D."/>
        </authorList>
    </citation>
    <scope>NUCLEOTIDE SEQUENCE [LARGE SCALE GENOMIC DNA]</scope>
</reference>
<feature type="compositionally biased region" description="Polar residues" evidence="1">
    <location>
        <begin position="1"/>
        <end position="13"/>
    </location>
</feature>
<evidence type="ECO:0000313" key="3">
    <source>
        <dbReference type="Proteomes" id="UP000467700"/>
    </source>
</evidence>
<accession>A0A8S0VUW3</accession>
<evidence type="ECO:0000313" key="2">
    <source>
        <dbReference type="EMBL" id="CAA7262810.1"/>
    </source>
</evidence>
<name>A0A8S0VUW3_CYCAE</name>
<organism evidence="2 3">
    <name type="scientific">Cyclocybe aegerita</name>
    <name type="common">Black poplar mushroom</name>
    <name type="synonym">Agrocybe aegerita</name>
    <dbReference type="NCBI Taxonomy" id="1973307"/>
    <lineage>
        <taxon>Eukaryota</taxon>
        <taxon>Fungi</taxon>
        <taxon>Dikarya</taxon>
        <taxon>Basidiomycota</taxon>
        <taxon>Agaricomycotina</taxon>
        <taxon>Agaricomycetes</taxon>
        <taxon>Agaricomycetidae</taxon>
        <taxon>Agaricales</taxon>
        <taxon>Agaricineae</taxon>
        <taxon>Bolbitiaceae</taxon>
        <taxon>Cyclocybe</taxon>
    </lineage>
</organism>
<feature type="region of interest" description="Disordered" evidence="1">
    <location>
        <begin position="98"/>
        <end position="124"/>
    </location>
</feature>
<proteinExistence type="predicted"/>
<dbReference type="EMBL" id="CACVBS010000037">
    <property type="protein sequence ID" value="CAA7262810.1"/>
    <property type="molecule type" value="Genomic_DNA"/>
</dbReference>
<feature type="compositionally biased region" description="Polar residues" evidence="1">
    <location>
        <begin position="31"/>
        <end position="40"/>
    </location>
</feature>
<sequence length="401" mass="44115">MMNDTAVETQPSAGGSVPQKRPRDVKDEDQTNTSEPSSKRANVAAPVVAAVTPATVLVAVSAAVLPAVLVAAPAPAPATTPAPATNPSAVAIATPLTPASTAPQPATAAAPASPQTTPARRTAPPGVIIDKDYFFPDGNWVFRVANTLFKLPRFLLMRGSPKLHTANMFNLSPGRTLESITESDILVVNESLEDFRALCWGLTATKCSINGLKRLIILYQKKPTDQLLGLVYCEWTSRLKANSTLSTKEALDFAESLKLQRFQGQIYYAELTRTKVNQKLGSTAHVMPPNNFNDKQMLCFYRGFWSLSHYWAGIRTPPEREKHSDYCARAWESMWDSPSEDGGPIFHRWGSSQSLAERLLTYRRVQERHGHAIVRTSNMRRGCEKIYFNLLPITSSVKTEC</sequence>
<protein>
    <submittedName>
        <fullName evidence="2">Uncharacterized protein</fullName>
    </submittedName>
</protein>
<keyword evidence="3" id="KW-1185">Reference proteome</keyword>
<dbReference type="Proteomes" id="UP000467700">
    <property type="component" value="Unassembled WGS sequence"/>
</dbReference>
<dbReference type="OrthoDB" id="2886395at2759"/>
<evidence type="ECO:0000256" key="1">
    <source>
        <dbReference type="SAM" id="MobiDB-lite"/>
    </source>
</evidence>
<feature type="region of interest" description="Disordered" evidence="1">
    <location>
        <begin position="1"/>
        <end position="43"/>
    </location>
</feature>
<comment type="caution">
    <text evidence="2">The sequence shown here is derived from an EMBL/GenBank/DDBJ whole genome shotgun (WGS) entry which is preliminary data.</text>
</comment>
<gene>
    <name evidence="2" type="ORF">AAE3_LOCUS4998</name>
</gene>
<dbReference type="AlphaFoldDB" id="A0A8S0VUW3"/>